<feature type="domain" description="Pyrrolo-quinoline quinone repeat" evidence="3">
    <location>
        <begin position="206"/>
        <end position="341"/>
    </location>
</feature>
<dbReference type="Pfam" id="PF13360">
    <property type="entry name" value="PQQ_2"/>
    <property type="match status" value="1"/>
</dbReference>
<reference evidence="4 5" key="1">
    <citation type="journal article" date="2015" name="Int. J. Syst. Evol. Microbiol.">
        <title>Amycolatopsis rhabdoformis sp. nov., an actinomycete isolated from a tropical forest soil.</title>
        <authorList>
            <person name="Souza W.R."/>
            <person name="Silva R.E."/>
            <person name="Goodfellow M."/>
            <person name="Busarakam K."/>
            <person name="Figueiro F.S."/>
            <person name="Ferreira D."/>
            <person name="Rodrigues-Filho E."/>
            <person name="Moraes L.A.B."/>
            <person name="Zucchi T.D."/>
        </authorList>
    </citation>
    <scope>NUCLEOTIDE SEQUENCE [LARGE SCALE GENOMIC DNA]</scope>
    <source>
        <strain evidence="4 5">NCIMB 14900</strain>
    </source>
</reference>
<dbReference type="Proteomes" id="UP001330812">
    <property type="component" value="Chromosome"/>
</dbReference>
<dbReference type="Gene3D" id="2.130.10.10">
    <property type="entry name" value="YVTN repeat-like/Quinoprotein amine dehydrogenase"/>
    <property type="match status" value="1"/>
</dbReference>
<dbReference type="InterPro" id="IPR011047">
    <property type="entry name" value="Quinoprotein_ADH-like_sf"/>
</dbReference>
<feature type="transmembrane region" description="Helical" evidence="2">
    <location>
        <begin position="106"/>
        <end position="125"/>
    </location>
</feature>
<sequence>MTTVAGVVCVVVAPFLSGGATRPGGVVLLGYVAAVLVAAALGLVGSRKVRIAAAVLGVLAAAAAVVRLVLDVRGGLPGLDTPVLAVGAVGVAVGLFDSTSWRIRPVGLLVAVVVLGAAVVAPFAADRAATASEARGVPDLTPEPVAERPGDRQWSWQPPADVSKTVAAGHGVVVATIDGSVTALDGLDGSADWSYARPGARVHALLASADRRTVVAAFASKTDSSNDLVVVLDADTGTPRFHRVVPSVLVETGGILVGTKALTIRDDDYAGYDLQSGAELWHWSAPAGCQNPYTLPAQAKTVVLAALECGRSAGLVALDEVTGRERWRHVVETTGPDDERLDISPAATTDGAAVWLRLVGRAAAPGSVLNGVFDTETGRLLAQPDATRWVRMDVGPVPLIEQEKTAALDLTTGTTRPIDVGACPARSADATTPHTYLRVCADTGRDLTLVVQGFDGGPPTSRVVHLAGSGPLSELRLVPAPGAIVLARSTSDGTPAPVIGLPG</sequence>
<dbReference type="InterPro" id="IPR002372">
    <property type="entry name" value="PQQ_rpt_dom"/>
</dbReference>
<dbReference type="InterPro" id="IPR015943">
    <property type="entry name" value="WD40/YVTN_repeat-like_dom_sf"/>
</dbReference>
<protein>
    <submittedName>
        <fullName evidence="4">PQQ-binding-like beta-propeller repeat protein</fullName>
    </submittedName>
</protein>
<accession>A0ABZ1I8M5</accession>
<feature type="region of interest" description="Disordered" evidence="1">
    <location>
        <begin position="137"/>
        <end position="157"/>
    </location>
</feature>
<dbReference type="RefSeq" id="WP_326569166.1">
    <property type="nucleotide sequence ID" value="NZ_CP142149.1"/>
</dbReference>
<evidence type="ECO:0000259" key="3">
    <source>
        <dbReference type="Pfam" id="PF13360"/>
    </source>
</evidence>
<dbReference type="EMBL" id="CP142149">
    <property type="protein sequence ID" value="WSE30212.1"/>
    <property type="molecule type" value="Genomic_DNA"/>
</dbReference>
<evidence type="ECO:0000313" key="4">
    <source>
        <dbReference type="EMBL" id="WSE30212.1"/>
    </source>
</evidence>
<proteinExistence type="predicted"/>
<feature type="transmembrane region" description="Helical" evidence="2">
    <location>
        <begin position="82"/>
        <end position="99"/>
    </location>
</feature>
<gene>
    <name evidence="4" type="ORF">VSH64_46750</name>
</gene>
<keyword evidence="5" id="KW-1185">Reference proteome</keyword>
<keyword evidence="2" id="KW-0472">Membrane</keyword>
<dbReference type="SUPFAM" id="SSF50998">
    <property type="entry name" value="Quinoprotein alcohol dehydrogenase-like"/>
    <property type="match status" value="1"/>
</dbReference>
<evidence type="ECO:0000256" key="2">
    <source>
        <dbReference type="SAM" id="Phobius"/>
    </source>
</evidence>
<organism evidence="4 5">
    <name type="scientific">Amycolatopsis rhabdoformis</name>
    <dbReference type="NCBI Taxonomy" id="1448059"/>
    <lineage>
        <taxon>Bacteria</taxon>
        <taxon>Bacillati</taxon>
        <taxon>Actinomycetota</taxon>
        <taxon>Actinomycetes</taxon>
        <taxon>Pseudonocardiales</taxon>
        <taxon>Pseudonocardiaceae</taxon>
        <taxon>Amycolatopsis</taxon>
    </lineage>
</organism>
<keyword evidence="2" id="KW-1133">Transmembrane helix</keyword>
<feature type="transmembrane region" description="Helical" evidence="2">
    <location>
        <begin position="28"/>
        <end position="44"/>
    </location>
</feature>
<feature type="transmembrane region" description="Helical" evidence="2">
    <location>
        <begin position="51"/>
        <end position="70"/>
    </location>
</feature>
<keyword evidence="2" id="KW-0812">Transmembrane</keyword>
<evidence type="ECO:0000313" key="5">
    <source>
        <dbReference type="Proteomes" id="UP001330812"/>
    </source>
</evidence>
<name>A0ABZ1I8M5_9PSEU</name>
<evidence type="ECO:0000256" key="1">
    <source>
        <dbReference type="SAM" id="MobiDB-lite"/>
    </source>
</evidence>